<dbReference type="Pfam" id="PF00092">
    <property type="entry name" value="VWA"/>
    <property type="match status" value="1"/>
</dbReference>
<feature type="transmembrane region" description="Helical" evidence="2">
    <location>
        <begin position="491"/>
        <end position="521"/>
    </location>
</feature>
<dbReference type="PANTHER" id="PTHR10579:SF129">
    <property type="entry name" value="OS01G0640200 PROTEIN"/>
    <property type="match status" value="1"/>
</dbReference>
<keyword evidence="2" id="KW-0812">Transmembrane</keyword>
<dbReference type="InterPro" id="IPR002035">
    <property type="entry name" value="VWF_A"/>
</dbReference>
<evidence type="ECO:0000256" key="2">
    <source>
        <dbReference type="SAM" id="Phobius"/>
    </source>
</evidence>
<dbReference type="SMART" id="SM00327">
    <property type="entry name" value="VWA"/>
    <property type="match status" value="1"/>
</dbReference>
<dbReference type="Proteomes" id="UP001341281">
    <property type="component" value="Chromosome 01"/>
</dbReference>
<dbReference type="SUPFAM" id="SSF53300">
    <property type="entry name" value="vWA-like"/>
    <property type="match status" value="1"/>
</dbReference>
<keyword evidence="5" id="KW-1185">Reference proteome</keyword>
<dbReference type="AlphaFoldDB" id="A0AAQ3PPQ1"/>
<feature type="region of interest" description="Disordered" evidence="1">
    <location>
        <begin position="455"/>
        <end position="482"/>
    </location>
</feature>
<proteinExistence type="predicted"/>
<keyword evidence="2" id="KW-0472">Membrane</keyword>
<dbReference type="InterPro" id="IPR036465">
    <property type="entry name" value="vWFA_dom_sf"/>
</dbReference>
<gene>
    <name evidence="4" type="ORF">U9M48_001894</name>
</gene>
<evidence type="ECO:0000313" key="5">
    <source>
        <dbReference type="Proteomes" id="UP001341281"/>
    </source>
</evidence>
<dbReference type="EMBL" id="CP144745">
    <property type="protein sequence ID" value="WVZ50662.1"/>
    <property type="molecule type" value="Genomic_DNA"/>
</dbReference>
<accession>A0AAQ3PPQ1</accession>
<keyword evidence="2" id="KW-1133">Transmembrane helix</keyword>
<dbReference type="Gene3D" id="3.40.50.410">
    <property type="entry name" value="von Willebrand factor, type A domain"/>
    <property type="match status" value="1"/>
</dbReference>
<dbReference type="PROSITE" id="PS50234">
    <property type="entry name" value="VWFA"/>
    <property type="match status" value="1"/>
</dbReference>
<evidence type="ECO:0000259" key="3">
    <source>
        <dbReference type="PROSITE" id="PS50234"/>
    </source>
</evidence>
<organism evidence="4 5">
    <name type="scientific">Paspalum notatum var. saurae</name>
    <dbReference type="NCBI Taxonomy" id="547442"/>
    <lineage>
        <taxon>Eukaryota</taxon>
        <taxon>Viridiplantae</taxon>
        <taxon>Streptophyta</taxon>
        <taxon>Embryophyta</taxon>
        <taxon>Tracheophyta</taxon>
        <taxon>Spermatophyta</taxon>
        <taxon>Magnoliopsida</taxon>
        <taxon>Liliopsida</taxon>
        <taxon>Poales</taxon>
        <taxon>Poaceae</taxon>
        <taxon>PACMAD clade</taxon>
        <taxon>Panicoideae</taxon>
        <taxon>Andropogonodae</taxon>
        <taxon>Paspaleae</taxon>
        <taxon>Paspalinae</taxon>
        <taxon>Paspalum</taxon>
    </lineage>
</organism>
<evidence type="ECO:0000256" key="1">
    <source>
        <dbReference type="SAM" id="MobiDB-lite"/>
    </source>
</evidence>
<name>A0AAQ3PPQ1_PASNO</name>
<evidence type="ECO:0000313" key="4">
    <source>
        <dbReference type="EMBL" id="WVZ50662.1"/>
    </source>
</evidence>
<feature type="domain" description="VWFA" evidence="3">
    <location>
        <begin position="35"/>
        <end position="208"/>
    </location>
</feature>
<reference evidence="4 5" key="1">
    <citation type="submission" date="2024-02" db="EMBL/GenBank/DDBJ databases">
        <title>High-quality chromosome-scale genome assembly of Pensacola bahiagrass (Paspalum notatum Flugge var. saurae).</title>
        <authorList>
            <person name="Vega J.M."/>
            <person name="Podio M."/>
            <person name="Orjuela J."/>
            <person name="Siena L.A."/>
            <person name="Pessino S.C."/>
            <person name="Combes M.C."/>
            <person name="Mariac C."/>
            <person name="Albertini E."/>
            <person name="Pupilli F."/>
            <person name="Ortiz J.P.A."/>
            <person name="Leblanc O."/>
        </authorList>
    </citation>
    <scope>NUCLEOTIDE SEQUENCE [LARGE SCALE GENOMIC DNA]</scope>
    <source>
        <strain evidence="4">R1</strain>
        <tissue evidence="4">Leaf</tissue>
    </source>
</reference>
<protein>
    <recommendedName>
        <fullName evidence="3">VWFA domain-containing protein</fullName>
    </recommendedName>
</protein>
<sequence length="681" mass="75215">MVAHSNATAPLEENRQQVLLELIDMSSTAERAGLDLVAVLDVSGSMLRDGKLDKLKTAMKFVISKLGPMDRLSIVSFSDDAKRLCPLRCMTEASKEYMTMEIVEKKLEAYSTTNMRDGLETGLRVLATRRHGSSGRVASIIFMSDGHQNEGGDAAAVQIRDRDVAVYTFGFGADQDAKVLEAIAGNSHGGTYYDVKDGEYLSVHFSALLAGVLSVVVRDLELTVWEEPRHSEIEAVDAGSYPKEPPGNRRGSPVTVRFGDLYSGEERRVMVDLLLPAVSRDYSATVLNARCTYSTQVRHFSGDLRWVIRRSRSAVAGAVNPEVKVEQVRRDHTERIEAASKARDPSSAKAKLLEAKEALDDVDKSHKLKHGMLDKLKAELAKLLELATRTWEELLAALLASKLSHQRQRFASRGDVELDIFEPSRKRRYVQQATKFEEHPSSPPPSVEDDIRKEEAEAAAAAVDQPRPLHPEEPRPNPRVWPPDHRRTSGWWAWAAVLLCTALAVAVILAGAAVFAVYLLYRPRTPYLAVSDARLEQLQYGQDGAIDYLRMSITVLAVNNNSKADASFPAVDLAVGFNGADVALLQAQPFVVARESSLPLRYDVVSAGRALDAAGMQAMDEALKAGVVPFDLSGKARTRWKVGVFARIQFWTRLSCRLRFFFPGNGTVMPADRDKCRSRSP</sequence>
<dbReference type="PANTHER" id="PTHR10579">
    <property type="entry name" value="CALCIUM-ACTIVATED CHLORIDE CHANNEL REGULATOR"/>
    <property type="match status" value="1"/>
</dbReference>
<dbReference type="InterPro" id="IPR051266">
    <property type="entry name" value="CLCR"/>
</dbReference>
<feature type="compositionally biased region" description="Basic and acidic residues" evidence="1">
    <location>
        <begin position="467"/>
        <end position="482"/>
    </location>
</feature>